<evidence type="ECO:0000256" key="1">
    <source>
        <dbReference type="SAM" id="Phobius"/>
    </source>
</evidence>
<name>A0A1G2S5G3_9BACT</name>
<dbReference type="AlphaFoldDB" id="A0A1G2S5G3"/>
<dbReference type="STRING" id="1802723.A2675_03805"/>
<feature type="transmembrane region" description="Helical" evidence="1">
    <location>
        <begin position="89"/>
        <end position="110"/>
    </location>
</feature>
<gene>
    <name evidence="2" type="ORF">A2675_03805</name>
</gene>
<keyword evidence="1" id="KW-0812">Transmembrane</keyword>
<evidence type="ECO:0000313" key="3">
    <source>
        <dbReference type="Proteomes" id="UP000176997"/>
    </source>
</evidence>
<organism evidence="2 3">
    <name type="scientific">Candidatus Yonathbacteria bacterium RIFCSPHIGHO2_01_FULL_51_10</name>
    <dbReference type="NCBI Taxonomy" id="1802723"/>
    <lineage>
        <taxon>Bacteria</taxon>
        <taxon>Candidatus Yonathiibacteriota</taxon>
    </lineage>
</organism>
<proteinExistence type="predicted"/>
<reference evidence="2 3" key="1">
    <citation type="journal article" date="2016" name="Nat. Commun.">
        <title>Thousands of microbial genomes shed light on interconnected biogeochemical processes in an aquifer system.</title>
        <authorList>
            <person name="Anantharaman K."/>
            <person name="Brown C.T."/>
            <person name="Hug L.A."/>
            <person name="Sharon I."/>
            <person name="Castelle C.J."/>
            <person name="Probst A.J."/>
            <person name="Thomas B.C."/>
            <person name="Singh A."/>
            <person name="Wilkins M.J."/>
            <person name="Karaoz U."/>
            <person name="Brodie E.L."/>
            <person name="Williams K.H."/>
            <person name="Hubbard S.S."/>
            <person name="Banfield J.F."/>
        </authorList>
    </citation>
    <scope>NUCLEOTIDE SEQUENCE [LARGE SCALE GENOMIC DNA]</scope>
</reference>
<sequence length="313" mass="36669">MNRKEKLILKELIKRKDGLVSPADFINGIAQQDRRAVENLVAMGYVEEVPQDRIGHRGTYSLNFYRATEKALVEFSYYKKFLFNLKTQTGLLIGIFSILTSIFIALYVPYYQKNIQQKAAVQSLYKEILTNQDIFISNSNNKRNLIQNDSVENLPELFIASNIDDETRKILQEKFGLIQYRWLLYYLQQTKLLNDEIDMMNSYLIIQDKNGTMSSGYLNSKNSYINTTNSLEKGDGVKFNYVEDTECLYYFFEQTFRYLNIDHRGRATCEDESVFRLVYNFGYIEVDTPSWLLSQIKKIINTKKLEMEDVVTP</sequence>
<dbReference type="EMBL" id="MHUS01000032">
    <property type="protein sequence ID" value="OHA80237.1"/>
    <property type="molecule type" value="Genomic_DNA"/>
</dbReference>
<keyword evidence="1" id="KW-1133">Transmembrane helix</keyword>
<dbReference type="Proteomes" id="UP000176997">
    <property type="component" value="Unassembled WGS sequence"/>
</dbReference>
<keyword evidence="1" id="KW-0472">Membrane</keyword>
<protein>
    <submittedName>
        <fullName evidence="2">Uncharacterized protein</fullName>
    </submittedName>
</protein>
<comment type="caution">
    <text evidence="2">The sequence shown here is derived from an EMBL/GenBank/DDBJ whole genome shotgun (WGS) entry which is preliminary data.</text>
</comment>
<accession>A0A1G2S5G3</accession>
<evidence type="ECO:0000313" key="2">
    <source>
        <dbReference type="EMBL" id="OHA80237.1"/>
    </source>
</evidence>